<protein>
    <submittedName>
        <fullName evidence="4">Uncharacterized protein</fullName>
    </submittedName>
</protein>
<dbReference type="SMART" id="SM00707">
    <property type="entry name" value="RPEL"/>
    <property type="match status" value="2"/>
</dbReference>
<name>X6NU69_RETFI</name>
<sequence length="398" mass="46636">MVGQKGILKSSRQVATEQLYKSQIKDTMKYGLQSRPDASVLEETSEYFMLEQRILKSSQQVVKDQLQKSFVKDSLKHEMEQRKEMDELVLSRVLHSNEEHIPSVNDPQSSSTDTNGKIKNKLNAKLSQRMNPKELIDRGIVPYSDYWNDPVITLYTYKYMYMYMHIFFRLFVLHEKTNIQKKKKENAWKKRQEERRKTEHELKEFLLKRVKIQEISHVGIEDEIKKSGNRNTTNEQRERDETDNEDEDEKGSDDDDDDDDDENGSNDESEEKKNDKDEDDSSCTSSSDRMNETKEAVDQLKDIEPRPYLANQSRNGSHRPSLYLDDNKRRHSIAVEEVLKRRQSFHELKDIGLVQNPHVARKLQATAADLQKSLEQQKSKKQLLDLGLFPRSSLVGFF</sequence>
<feature type="repeat" description="RPEL" evidence="2">
    <location>
        <begin position="120"/>
        <end position="145"/>
    </location>
</feature>
<comment type="caution">
    <text evidence="4">The sequence shown here is derived from an EMBL/GenBank/DDBJ whole genome shotgun (WGS) entry which is preliminary data.</text>
</comment>
<dbReference type="InterPro" id="IPR004018">
    <property type="entry name" value="RPEL_repeat"/>
</dbReference>
<dbReference type="PROSITE" id="PS51073">
    <property type="entry name" value="RPEL"/>
    <property type="match status" value="1"/>
</dbReference>
<gene>
    <name evidence="4" type="ORF">RFI_08309</name>
</gene>
<feature type="compositionally biased region" description="Basic and acidic residues" evidence="3">
    <location>
        <begin position="289"/>
        <end position="305"/>
    </location>
</feature>
<evidence type="ECO:0000256" key="3">
    <source>
        <dbReference type="SAM" id="MobiDB-lite"/>
    </source>
</evidence>
<dbReference type="Proteomes" id="UP000023152">
    <property type="component" value="Unassembled WGS sequence"/>
</dbReference>
<dbReference type="Gene3D" id="6.10.140.1750">
    <property type="match status" value="1"/>
</dbReference>
<reference evidence="4 5" key="1">
    <citation type="journal article" date="2013" name="Curr. Biol.">
        <title>The Genome of the Foraminiferan Reticulomyxa filosa.</title>
        <authorList>
            <person name="Glockner G."/>
            <person name="Hulsmann N."/>
            <person name="Schleicher M."/>
            <person name="Noegel A.A."/>
            <person name="Eichinger L."/>
            <person name="Gallinger C."/>
            <person name="Pawlowski J."/>
            <person name="Sierra R."/>
            <person name="Euteneuer U."/>
            <person name="Pillet L."/>
            <person name="Moustafa A."/>
            <person name="Platzer M."/>
            <person name="Groth M."/>
            <person name="Szafranski K."/>
            <person name="Schliwa M."/>
        </authorList>
    </citation>
    <scope>NUCLEOTIDE SEQUENCE [LARGE SCALE GENOMIC DNA]</scope>
</reference>
<keyword evidence="5" id="KW-1185">Reference proteome</keyword>
<proteinExistence type="predicted"/>
<evidence type="ECO:0000313" key="4">
    <source>
        <dbReference type="EMBL" id="ETO28817.1"/>
    </source>
</evidence>
<evidence type="ECO:0000313" key="5">
    <source>
        <dbReference type="Proteomes" id="UP000023152"/>
    </source>
</evidence>
<evidence type="ECO:0000256" key="2">
    <source>
        <dbReference type="PROSITE-ProRule" id="PRU00401"/>
    </source>
</evidence>
<dbReference type="EMBL" id="ASPP01006440">
    <property type="protein sequence ID" value="ETO28817.1"/>
    <property type="molecule type" value="Genomic_DNA"/>
</dbReference>
<dbReference type="OrthoDB" id="197676at2759"/>
<feature type="region of interest" description="Disordered" evidence="3">
    <location>
        <begin position="226"/>
        <end position="324"/>
    </location>
</feature>
<keyword evidence="1" id="KW-0677">Repeat</keyword>
<organism evidence="4 5">
    <name type="scientific">Reticulomyxa filosa</name>
    <dbReference type="NCBI Taxonomy" id="46433"/>
    <lineage>
        <taxon>Eukaryota</taxon>
        <taxon>Sar</taxon>
        <taxon>Rhizaria</taxon>
        <taxon>Retaria</taxon>
        <taxon>Foraminifera</taxon>
        <taxon>Monothalamids</taxon>
        <taxon>Reticulomyxidae</taxon>
        <taxon>Reticulomyxa</taxon>
    </lineage>
</organism>
<feature type="compositionally biased region" description="Acidic residues" evidence="3">
    <location>
        <begin position="241"/>
        <end position="269"/>
    </location>
</feature>
<dbReference type="AlphaFoldDB" id="X6NU69"/>
<accession>X6NU69</accession>
<evidence type="ECO:0000256" key="1">
    <source>
        <dbReference type="ARBA" id="ARBA00022737"/>
    </source>
</evidence>